<dbReference type="NCBIfam" id="NF045542">
    <property type="entry name" value="Clp_rel_HeadMat"/>
    <property type="match status" value="1"/>
</dbReference>
<evidence type="ECO:0000256" key="4">
    <source>
        <dbReference type="ARBA" id="ARBA00022801"/>
    </source>
</evidence>
<evidence type="ECO:0000256" key="5">
    <source>
        <dbReference type="ARBA" id="ARBA00022825"/>
    </source>
</evidence>
<protein>
    <recommendedName>
        <fullName evidence="6">ATP-dependent Clp protease proteolytic subunit</fullName>
    </recommendedName>
</protein>
<dbReference type="SUPFAM" id="SSF52096">
    <property type="entry name" value="ClpP/crotonase"/>
    <property type="match status" value="1"/>
</dbReference>
<evidence type="ECO:0000313" key="8">
    <source>
        <dbReference type="EMBL" id="PIT53866.1"/>
    </source>
</evidence>
<dbReference type="GO" id="GO:0006515">
    <property type="term" value="P:protein quality control for misfolded or incompletely synthesized proteins"/>
    <property type="evidence" value="ECO:0007669"/>
    <property type="project" value="TreeGrafter"/>
</dbReference>
<dbReference type="InterPro" id="IPR029045">
    <property type="entry name" value="ClpP/crotonase-like_dom_sf"/>
</dbReference>
<dbReference type="InterPro" id="IPR023562">
    <property type="entry name" value="ClpP/TepA"/>
</dbReference>
<evidence type="ECO:0000256" key="7">
    <source>
        <dbReference type="SAM" id="MobiDB-lite"/>
    </source>
</evidence>
<evidence type="ECO:0000313" key="9">
    <source>
        <dbReference type="Proteomes" id="UP000229434"/>
    </source>
</evidence>
<proteinExistence type="inferred from homology"/>
<dbReference type="Proteomes" id="UP000229434">
    <property type="component" value="Unassembled WGS sequence"/>
</dbReference>
<dbReference type="GO" id="GO:0004252">
    <property type="term" value="F:serine-type endopeptidase activity"/>
    <property type="evidence" value="ECO:0007669"/>
    <property type="project" value="InterPro"/>
</dbReference>
<reference evidence="8" key="1">
    <citation type="journal article" date="2017" name="MBio">
        <title>Type VI secretion-mediated competition in the bee gut microbiome.</title>
        <authorList>
            <person name="Steele M.I."/>
            <person name="Kwong W.K."/>
            <person name="Powell J.E."/>
            <person name="Whiteley M."/>
            <person name="Moran N.A."/>
        </authorList>
    </citation>
    <scope>NUCLEOTIDE SEQUENCE [LARGE SCALE GENOMIC DNA]</scope>
    <source>
        <strain evidence="8">Nev3CBA3</strain>
    </source>
</reference>
<keyword evidence="5" id="KW-0720">Serine protease</keyword>
<dbReference type="GO" id="GO:0009368">
    <property type="term" value="C:endopeptidase Clp complex"/>
    <property type="evidence" value="ECO:0007669"/>
    <property type="project" value="TreeGrafter"/>
</dbReference>
<evidence type="ECO:0000256" key="1">
    <source>
        <dbReference type="ARBA" id="ARBA00007039"/>
    </source>
</evidence>
<keyword evidence="3" id="KW-0645">Protease</keyword>
<accession>A0A2N9XW20</accession>
<dbReference type="AlphaFoldDB" id="A0A2N9XW20"/>
<dbReference type="InterPro" id="IPR001907">
    <property type="entry name" value="ClpP"/>
</dbReference>
<dbReference type="PANTHER" id="PTHR10381:SF70">
    <property type="entry name" value="ATP-DEPENDENT CLP PROTEASE PROTEOLYTIC SUBUNIT"/>
    <property type="match status" value="1"/>
</dbReference>
<name>A0A2N9XW20_9NEIS</name>
<sequence>MSLIKLPQLNAGAIPEKVSYELTPQAAKKWSAGIKAQDDDDDNGNVINIYDVIGGYDGGTANCDYVAKALKRIGNNDVVVNINSPGGSYFEGVGIYNQLSMHPGRVTVQVVGMAASAASVIAMAGDEILIGSGAFLMIHNAWCLAMGNRHDLQGVIDGLGAFDKAMADLYAQRSHRPLDEIAAMMDKETWLDCTAAMECGLATGRLEVKKQTTVDSESKQARALVDTALAQLGMSRKERRQVLSSLNKNHSMPRAAEDSATPSAGSDDFLASANGLLNFLNRKD</sequence>
<dbReference type="Pfam" id="PF00574">
    <property type="entry name" value="CLP_protease"/>
    <property type="match status" value="1"/>
</dbReference>
<dbReference type="CDD" id="cd07016">
    <property type="entry name" value="S14_ClpP_1"/>
    <property type="match status" value="1"/>
</dbReference>
<comment type="caution">
    <text evidence="8">The sequence shown here is derived from an EMBL/GenBank/DDBJ whole genome shotgun (WGS) entry which is preliminary data.</text>
</comment>
<dbReference type="PANTHER" id="PTHR10381">
    <property type="entry name" value="ATP-DEPENDENT CLP PROTEASE PROTEOLYTIC SUBUNIT"/>
    <property type="match status" value="1"/>
</dbReference>
<feature type="region of interest" description="Disordered" evidence="7">
    <location>
        <begin position="247"/>
        <end position="266"/>
    </location>
</feature>
<dbReference type="Gene3D" id="3.90.226.10">
    <property type="entry name" value="2-enoyl-CoA Hydratase, Chain A, domain 1"/>
    <property type="match status" value="1"/>
</dbReference>
<organism evidence="8 9">
    <name type="scientific">Snodgrassella alvi</name>
    <dbReference type="NCBI Taxonomy" id="1196083"/>
    <lineage>
        <taxon>Bacteria</taxon>
        <taxon>Pseudomonadati</taxon>
        <taxon>Pseudomonadota</taxon>
        <taxon>Betaproteobacteria</taxon>
        <taxon>Neisseriales</taxon>
        <taxon>Neisseriaceae</taxon>
        <taxon>Snodgrassella</taxon>
    </lineage>
</organism>
<dbReference type="RefSeq" id="WP_100137857.1">
    <property type="nucleotide sequence ID" value="NZ_MEIS01000118.1"/>
</dbReference>
<evidence type="ECO:0000256" key="6">
    <source>
        <dbReference type="RuleBase" id="RU003567"/>
    </source>
</evidence>
<evidence type="ECO:0000256" key="3">
    <source>
        <dbReference type="ARBA" id="ARBA00022670"/>
    </source>
</evidence>
<gene>
    <name evidence="8" type="ORF">BHC49_09210</name>
</gene>
<keyword evidence="2" id="KW-0963">Cytoplasm</keyword>
<evidence type="ECO:0000256" key="2">
    <source>
        <dbReference type="ARBA" id="ARBA00022490"/>
    </source>
</evidence>
<dbReference type="PRINTS" id="PR00127">
    <property type="entry name" value="CLPPROTEASEP"/>
</dbReference>
<dbReference type="GO" id="GO:0004176">
    <property type="term" value="F:ATP-dependent peptidase activity"/>
    <property type="evidence" value="ECO:0007669"/>
    <property type="project" value="InterPro"/>
</dbReference>
<comment type="similarity">
    <text evidence="1 6">Belongs to the peptidase S14 family.</text>
</comment>
<dbReference type="EMBL" id="MEIS01000118">
    <property type="protein sequence ID" value="PIT53866.1"/>
    <property type="molecule type" value="Genomic_DNA"/>
</dbReference>
<keyword evidence="4" id="KW-0378">Hydrolase</keyword>
<dbReference type="GO" id="GO:0051117">
    <property type="term" value="F:ATPase binding"/>
    <property type="evidence" value="ECO:0007669"/>
    <property type="project" value="TreeGrafter"/>
</dbReference>